<dbReference type="GO" id="GO:0016614">
    <property type="term" value="F:oxidoreductase activity, acting on CH-OH group of donors"/>
    <property type="evidence" value="ECO:0007669"/>
    <property type="project" value="InterPro"/>
</dbReference>
<keyword evidence="2 11" id="KW-0349">Heme</keyword>
<feature type="binding site" evidence="11">
    <location>
        <begin position="418"/>
        <end position="419"/>
    </location>
    <ligand>
        <name>pyrroloquinoline quinone</name>
        <dbReference type="ChEBI" id="CHEBI:58442"/>
    </ligand>
</feature>
<dbReference type="Gene3D" id="2.140.10.10">
    <property type="entry name" value="Quinoprotein alcohol dehydrogenase-like superfamily"/>
    <property type="match status" value="1"/>
</dbReference>
<organism evidence="16 17">
    <name type="scientific">Acetobacter ascendens</name>
    <dbReference type="NCBI Taxonomy" id="481146"/>
    <lineage>
        <taxon>Bacteria</taxon>
        <taxon>Pseudomonadati</taxon>
        <taxon>Pseudomonadota</taxon>
        <taxon>Alphaproteobacteria</taxon>
        <taxon>Acetobacterales</taxon>
        <taxon>Acetobacteraceae</taxon>
        <taxon>Acetobacter</taxon>
    </lineage>
</organism>
<name>A0A1D8QX74_9PROT</name>
<evidence type="ECO:0000256" key="3">
    <source>
        <dbReference type="ARBA" id="ARBA00022723"/>
    </source>
</evidence>
<dbReference type="Pfam" id="PF01011">
    <property type="entry name" value="PQQ"/>
    <property type="match status" value="2"/>
</dbReference>
<feature type="binding site" evidence="11">
    <location>
        <position position="356"/>
    </location>
    <ligand>
        <name>pyrroloquinoline quinone</name>
        <dbReference type="ChEBI" id="CHEBI:58442"/>
    </ligand>
</feature>
<keyword evidence="3 12" id="KW-0479">Metal-binding</keyword>
<dbReference type="SUPFAM" id="SSF46626">
    <property type="entry name" value="Cytochrome c"/>
    <property type="match status" value="1"/>
</dbReference>
<evidence type="ECO:0000256" key="14">
    <source>
        <dbReference type="SAM" id="SignalP"/>
    </source>
</evidence>
<dbReference type="InterPro" id="IPR011047">
    <property type="entry name" value="Quinoprotein_ADH-like_sf"/>
</dbReference>
<keyword evidence="7" id="KW-0560">Oxidoreductase</keyword>
<evidence type="ECO:0000256" key="1">
    <source>
        <dbReference type="ARBA" id="ARBA00008156"/>
    </source>
</evidence>
<evidence type="ECO:0000256" key="12">
    <source>
        <dbReference type="PIRSR" id="PIRSR617512-3"/>
    </source>
</evidence>
<feature type="binding site" evidence="11">
    <location>
        <begin position="200"/>
        <end position="201"/>
    </location>
    <ligand>
        <name>pyrroloquinoline quinone</name>
        <dbReference type="ChEBI" id="CHEBI:58442"/>
    </ligand>
</feature>
<evidence type="ECO:0000256" key="5">
    <source>
        <dbReference type="ARBA" id="ARBA00022837"/>
    </source>
</evidence>
<feature type="binding site" evidence="11">
    <location>
        <position position="134"/>
    </location>
    <ligand>
        <name>pyrroloquinoline quinone</name>
        <dbReference type="ChEBI" id="CHEBI:58442"/>
    </ligand>
</feature>
<dbReference type="GO" id="GO:0009055">
    <property type="term" value="F:electron transfer activity"/>
    <property type="evidence" value="ECO:0007669"/>
    <property type="project" value="InterPro"/>
</dbReference>
<comment type="cofactor">
    <cofactor evidence="11">
        <name>heme c</name>
        <dbReference type="ChEBI" id="CHEBI:61717"/>
    </cofactor>
    <text evidence="11">Binds 1 heme c group per subunit.</text>
</comment>
<evidence type="ECO:0000256" key="13">
    <source>
        <dbReference type="PIRSR" id="PIRSR617512-4"/>
    </source>
</evidence>
<evidence type="ECO:0000256" key="8">
    <source>
        <dbReference type="ARBA" id="ARBA00023004"/>
    </source>
</evidence>
<evidence type="ECO:0000256" key="4">
    <source>
        <dbReference type="ARBA" id="ARBA00022729"/>
    </source>
</evidence>
<feature type="binding site" evidence="11">
    <location>
        <position position="567"/>
    </location>
    <ligand>
        <name>pyrroloquinoline quinone</name>
        <dbReference type="ChEBI" id="CHEBI:58442"/>
    </ligand>
</feature>
<dbReference type="EMBL" id="CP015164">
    <property type="protein sequence ID" value="AOW46947.1"/>
    <property type="molecule type" value="Genomic_DNA"/>
</dbReference>
<feature type="disulfide bond" evidence="13">
    <location>
        <begin position="128"/>
        <end position="129"/>
    </location>
</feature>
<dbReference type="PROSITE" id="PS00364">
    <property type="entry name" value="BACTERIAL_PQQ_2"/>
    <property type="match status" value="1"/>
</dbReference>
<sequence>MLMSPRPLVLALLAASFLSPSVYATGTDPIVEQADSHPENWPTYGRTYAEQRYSPLAQITDHNVQNLHLAWYQDLDTNRGQEATPLVIDGVMYISTNWSHVEALDAATGHVLWKYDPKVPGNVAVKGCCDTVNRGVAYWQGRIYVGTFDGRLIALDAKTGHVVWSVHTIPHDATLGDIRSYTVDGAPRIVKGIVIIGNGGAEFGARGFVSGFDAKTGALRWRFFTVPAPSNKPDHAASDKALHDIAYPTWSPKGSWTKSGGGGTVWDSIVYDPKTDLVYLGVGNGAPWNYKFRSDGVGDNLFLASIVAIKPETGEYVWHFQETPKDQWDFTASQPIMVMDLPIHGEQRHVIVQAPKNGFFYILDAQTGEFLSAVPYTFQNWAHSIDSKTGRPDINPDALWSLTNKPWFSIPGSLGGHNWAPMAYNPQTKLVYIPAQQLPEPFLSDPKWHMHKQGVNMGMDMTGLPDDPKVLTEVSKTVKGWLLAWNPAEQKAAFTIPHSAPWNGGVLTTAGNLVFQGLSTGLFEAYRATDGHTLFSFDAQTGIVAPPISYMVDGKQYIAVEAGWGGVFPLMGGALARLHNSSINHSRILVFALDGTANLPPVQNSAPQPIAPTGTFSPEKAKLGYQKYQQYCLACHGDNAVGGGVLPDLRWSAFINSTQSFRDVVNKGVLSEYGMVSFSKEISPEQVEDIRNFLLQRATSSYQSLEDKKTP</sequence>
<dbReference type="InterPro" id="IPR018391">
    <property type="entry name" value="PQQ_b-propeller_rpt"/>
</dbReference>
<evidence type="ECO:0000256" key="10">
    <source>
        <dbReference type="PIRSR" id="PIRSR617512-1"/>
    </source>
</evidence>
<keyword evidence="9 13" id="KW-1015">Disulfide bond</keyword>
<dbReference type="InterPro" id="IPR009056">
    <property type="entry name" value="Cyt_c-like_dom"/>
</dbReference>
<dbReference type="SMART" id="SM00564">
    <property type="entry name" value="PQQ"/>
    <property type="match status" value="5"/>
</dbReference>
<dbReference type="Proteomes" id="UP000175973">
    <property type="component" value="Chromosome"/>
</dbReference>
<evidence type="ECO:0000256" key="6">
    <source>
        <dbReference type="ARBA" id="ARBA00022891"/>
    </source>
</evidence>
<dbReference type="GO" id="GO:0016020">
    <property type="term" value="C:membrane"/>
    <property type="evidence" value="ECO:0007669"/>
    <property type="project" value="InterPro"/>
</dbReference>
<dbReference type="InterPro" id="IPR002372">
    <property type="entry name" value="PQQ_rpt_dom"/>
</dbReference>
<comment type="cofactor">
    <cofactor evidence="11">
        <name>pyrroloquinoline quinone</name>
        <dbReference type="ChEBI" id="CHEBI:58442"/>
    </cofactor>
    <text evidence="11">Binds 1 PQQ group per subunit.</text>
</comment>
<comment type="similarity">
    <text evidence="1">Belongs to the bacterial PQQ dehydrogenase family.</text>
</comment>
<protein>
    <submittedName>
        <fullName evidence="16">Alcohol dehydrogenase</fullName>
    </submittedName>
</protein>
<dbReference type="Pfam" id="PF13442">
    <property type="entry name" value="Cytochrome_CBB3"/>
    <property type="match status" value="1"/>
</dbReference>
<comment type="cofactor">
    <cofactor evidence="12">
        <name>Ca(2+)</name>
        <dbReference type="ChEBI" id="CHEBI:29108"/>
    </cofactor>
    <text evidence="12">Binds 1 Ca(2+) ion per subunit.</text>
</comment>
<keyword evidence="6 11" id="KW-0634">PQQ</keyword>
<feature type="binding site" description="axial binding residue" evidence="12">
    <location>
        <position position="636"/>
    </location>
    <ligand>
        <name>heme c</name>
        <dbReference type="ChEBI" id="CHEBI:61717"/>
    </ligand>
    <ligandPart>
        <name>Fe</name>
        <dbReference type="ChEBI" id="CHEBI:18248"/>
    </ligandPart>
</feature>
<dbReference type="InterPro" id="IPR001479">
    <property type="entry name" value="Quinoprotein_DH_CS"/>
</dbReference>
<dbReference type="KEGG" id="aasc:A4S02_09415"/>
<dbReference type="PANTHER" id="PTHR32303">
    <property type="entry name" value="QUINOPROTEIN ALCOHOL DEHYDROGENASE (CYTOCHROME C)"/>
    <property type="match status" value="1"/>
</dbReference>
<feature type="binding site" evidence="12">
    <location>
        <position position="202"/>
    </location>
    <ligand>
        <name>Ca(2+)</name>
        <dbReference type="ChEBI" id="CHEBI:29108"/>
    </ligand>
</feature>
<evidence type="ECO:0000259" key="15">
    <source>
        <dbReference type="PROSITE" id="PS51007"/>
    </source>
</evidence>
<dbReference type="GO" id="GO:0030288">
    <property type="term" value="C:outer membrane-bounded periplasmic space"/>
    <property type="evidence" value="ECO:0007669"/>
    <property type="project" value="InterPro"/>
</dbReference>
<dbReference type="SUPFAM" id="SSF50998">
    <property type="entry name" value="Quinoprotein alcohol dehydrogenase-like"/>
    <property type="match status" value="1"/>
</dbReference>
<feature type="binding site" evidence="11">
    <location>
        <position position="82"/>
    </location>
    <ligand>
        <name>pyrroloquinoline quinone</name>
        <dbReference type="ChEBI" id="CHEBI:58442"/>
    </ligand>
</feature>
<feature type="binding site" description="axial binding residue" evidence="12">
    <location>
        <position position="675"/>
    </location>
    <ligand>
        <name>heme c</name>
        <dbReference type="ChEBI" id="CHEBI:61717"/>
    </ligand>
    <ligandPart>
        <name>Fe</name>
        <dbReference type="ChEBI" id="CHEBI:18248"/>
    </ligandPart>
</feature>
<dbReference type="GO" id="GO:0020037">
    <property type="term" value="F:heme binding"/>
    <property type="evidence" value="ECO:0007669"/>
    <property type="project" value="InterPro"/>
</dbReference>
<dbReference type="GO" id="GO:0005509">
    <property type="term" value="F:calcium ion binding"/>
    <property type="evidence" value="ECO:0007669"/>
    <property type="project" value="InterPro"/>
</dbReference>
<dbReference type="RefSeq" id="WP_070323608.1">
    <property type="nucleotide sequence ID" value="NZ_CP015164.1"/>
</dbReference>
<feature type="chain" id="PRO_5009111474" evidence="14">
    <location>
        <begin position="25"/>
        <end position="711"/>
    </location>
</feature>
<feature type="binding site" description="covalent" evidence="11">
    <location>
        <position position="632"/>
    </location>
    <ligand>
        <name>heme c</name>
        <dbReference type="ChEBI" id="CHEBI:61717"/>
    </ligand>
</feature>
<evidence type="ECO:0000313" key="17">
    <source>
        <dbReference type="Proteomes" id="UP000175973"/>
    </source>
</evidence>
<dbReference type="InterPro" id="IPR036909">
    <property type="entry name" value="Cyt_c-like_dom_sf"/>
</dbReference>
<keyword evidence="4 14" id="KW-0732">Signal</keyword>
<evidence type="ECO:0000256" key="9">
    <source>
        <dbReference type="ARBA" id="ARBA00023157"/>
    </source>
</evidence>
<keyword evidence="5 12" id="KW-0106">Calcium</keyword>
<gene>
    <name evidence="16" type="ORF">A4S02_09415</name>
</gene>
<feature type="domain" description="Cytochrome c" evidence="15">
    <location>
        <begin position="619"/>
        <end position="698"/>
    </location>
</feature>
<feature type="binding site" evidence="12">
    <location>
        <position position="329"/>
    </location>
    <ligand>
        <name>Ca(2+)</name>
        <dbReference type="ChEBI" id="CHEBI:29108"/>
    </ligand>
</feature>
<feature type="signal peptide" evidence="14">
    <location>
        <begin position="1"/>
        <end position="24"/>
    </location>
</feature>
<feature type="binding site" evidence="11">
    <location>
        <position position="264"/>
    </location>
    <ligand>
        <name>pyrroloquinoline quinone</name>
        <dbReference type="ChEBI" id="CHEBI:58442"/>
    </ligand>
</feature>
<dbReference type="AlphaFoldDB" id="A0A1D8QX74"/>
<dbReference type="InterPro" id="IPR017512">
    <property type="entry name" value="PQQ_MeOH/EtOH_DH"/>
</dbReference>
<proteinExistence type="inferred from homology"/>
<dbReference type="Gene3D" id="1.10.760.10">
    <property type="entry name" value="Cytochrome c-like domain"/>
    <property type="match status" value="1"/>
</dbReference>
<dbReference type="PROSITE" id="PS51007">
    <property type="entry name" value="CYTC"/>
    <property type="match status" value="1"/>
</dbReference>
<reference evidence="17" key="1">
    <citation type="submission" date="2016-04" db="EMBL/GenBank/DDBJ databases">
        <authorList>
            <person name="Jeon C.O."/>
            <person name="Cho G.Y."/>
            <person name="Jeong H.I."/>
            <person name="Kim K.H."/>
        </authorList>
    </citation>
    <scope>NUCLEOTIDE SEQUENCE [LARGE SCALE GENOMIC DNA]</scope>
    <source>
        <strain evidence="17">LMG 1590</strain>
    </source>
</reference>
<feature type="binding site" description="covalent" evidence="11">
    <location>
        <position position="635"/>
    </location>
    <ligand>
        <name>heme c</name>
        <dbReference type="ChEBI" id="CHEBI:61717"/>
    </ligand>
</feature>
<evidence type="ECO:0000256" key="7">
    <source>
        <dbReference type="ARBA" id="ARBA00023002"/>
    </source>
</evidence>
<feature type="active site" description="Proton acceptor" evidence="10">
    <location>
        <position position="329"/>
    </location>
</feature>
<evidence type="ECO:0000313" key="16">
    <source>
        <dbReference type="EMBL" id="AOW46947.1"/>
    </source>
</evidence>
<keyword evidence="17" id="KW-1185">Reference proteome</keyword>
<keyword evidence="8 12" id="KW-0408">Iron</keyword>
<dbReference type="CDD" id="cd10279">
    <property type="entry name" value="PQQ_ADH_II"/>
    <property type="match status" value="1"/>
</dbReference>
<evidence type="ECO:0000256" key="11">
    <source>
        <dbReference type="PIRSR" id="PIRSR617512-2"/>
    </source>
</evidence>
<dbReference type="NCBIfam" id="TIGR03075">
    <property type="entry name" value="PQQ_enz_alc_DH"/>
    <property type="match status" value="1"/>
</dbReference>
<feature type="binding site" evidence="12">
    <location>
        <position position="284"/>
    </location>
    <ligand>
        <name>Ca(2+)</name>
        <dbReference type="ChEBI" id="CHEBI:29108"/>
    </ligand>
</feature>
<accession>A0A1D8QX74</accession>
<evidence type="ECO:0000256" key="2">
    <source>
        <dbReference type="ARBA" id="ARBA00022617"/>
    </source>
</evidence>